<reference evidence="1 2" key="1">
    <citation type="submission" date="2015-11" db="EMBL/GenBank/DDBJ databases">
        <title>Whole-Genome Sequence of Candidatus Oderbacter manganicum from the National Park Lower Oder Valley, Germany.</title>
        <authorList>
            <person name="Braun B."/>
            <person name="Liere K."/>
            <person name="Szewzyk U."/>
        </authorList>
    </citation>
    <scope>NUCLEOTIDE SEQUENCE [LARGE SCALE GENOMIC DNA]</scope>
    <source>
        <strain evidence="1 2">OTSz_A_272</strain>
    </source>
</reference>
<dbReference type="KEGG" id="cbot:ATE48_01030"/>
<dbReference type="STRING" id="1759059.ATE48_01030"/>
<sequence length="173" mass="19033">MSLSLYEVTVPAFAQILEAMAGVLKKGEAHALEKGMRPDDWVGARLFADMAPLNFQVKQCAHHSVGAIDATKKGVFSPDLTPPPETFADLQTTVADALATLASYRPADINALTGSDMRFQLGERVMPFTAENFLMSFSLPNFYFHATTAYDILRHNGVPLGKRDFMGRPRLKI</sequence>
<dbReference type="Gene3D" id="1.20.120.450">
    <property type="entry name" value="dinb family like domain"/>
    <property type="match status" value="1"/>
</dbReference>
<protein>
    <recommendedName>
        <fullName evidence="3">DUF1993 domain-containing protein</fullName>
    </recommendedName>
</protein>
<evidence type="ECO:0000313" key="1">
    <source>
        <dbReference type="EMBL" id="ANP44603.1"/>
    </source>
</evidence>
<dbReference type="Proteomes" id="UP000092498">
    <property type="component" value="Chromosome"/>
</dbReference>
<dbReference type="AlphaFoldDB" id="A0A1B1ADH3"/>
<proteinExistence type="predicted"/>
<organism evidence="1 2">
    <name type="scientific">Candidatus Viadribacter manganicus</name>
    <dbReference type="NCBI Taxonomy" id="1759059"/>
    <lineage>
        <taxon>Bacteria</taxon>
        <taxon>Pseudomonadati</taxon>
        <taxon>Pseudomonadota</taxon>
        <taxon>Alphaproteobacteria</taxon>
        <taxon>Hyphomonadales</taxon>
        <taxon>Hyphomonadaceae</taxon>
        <taxon>Candidatus Viadribacter</taxon>
    </lineage>
</organism>
<dbReference type="Pfam" id="PF09351">
    <property type="entry name" value="DUF1993"/>
    <property type="match status" value="1"/>
</dbReference>
<accession>A0A1B1ADH3</accession>
<keyword evidence="2" id="KW-1185">Reference proteome</keyword>
<dbReference type="InParanoid" id="A0A1B1ADH3"/>
<dbReference type="InterPro" id="IPR034660">
    <property type="entry name" value="DinB/YfiT-like"/>
</dbReference>
<name>A0A1B1ADH3_9PROT</name>
<evidence type="ECO:0008006" key="3">
    <source>
        <dbReference type="Google" id="ProtNLM"/>
    </source>
</evidence>
<dbReference type="OrthoDB" id="338237at2"/>
<gene>
    <name evidence="1" type="ORF">ATE48_01030</name>
</gene>
<dbReference type="SUPFAM" id="SSF109854">
    <property type="entry name" value="DinB/YfiT-like putative metalloenzymes"/>
    <property type="match status" value="1"/>
</dbReference>
<dbReference type="PANTHER" id="PTHR36922">
    <property type="entry name" value="BLL2446 PROTEIN"/>
    <property type="match status" value="1"/>
</dbReference>
<dbReference type="PANTHER" id="PTHR36922:SF1">
    <property type="entry name" value="DUF1993 DOMAIN-CONTAINING PROTEIN"/>
    <property type="match status" value="1"/>
</dbReference>
<evidence type="ECO:0000313" key="2">
    <source>
        <dbReference type="Proteomes" id="UP000092498"/>
    </source>
</evidence>
<dbReference type="EMBL" id="CP013244">
    <property type="protein sequence ID" value="ANP44603.1"/>
    <property type="molecule type" value="Genomic_DNA"/>
</dbReference>
<dbReference type="RefSeq" id="WP_066766968.1">
    <property type="nucleotide sequence ID" value="NZ_CP013244.1"/>
</dbReference>
<dbReference type="InterPro" id="IPR018531">
    <property type="entry name" value="DUF1993"/>
</dbReference>